<dbReference type="PANTHER" id="PTHR36113">
    <property type="entry name" value="LYASE, PUTATIVE-RELATED-RELATED"/>
    <property type="match status" value="1"/>
</dbReference>
<proteinExistence type="predicted"/>
<dbReference type="EMBL" id="QZKI01000071">
    <property type="protein sequence ID" value="RJP70320.1"/>
    <property type="molecule type" value="Genomic_DNA"/>
</dbReference>
<dbReference type="InterPro" id="IPR037523">
    <property type="entry name" value="VOC_core"/>
</dbReference>
<dbReference type="PROSITE" id="PS51819">
    <property type="entry name" value="VOC"/>
    <property type="match status" value="1"/>
</dbReference>
<sequence length="120" mass="13584">MGAKALNHVAIVVDDIEKANQFYGRLLRLRQLERPPEVIAGGPGAWYKLGNRQLHIFVGPGARETSIRHFGLVVEGMDTLVERLRAAGFELEDAFSFGEFKRRKFVRDPFGNLIELMSQE</sequence>
<dbReference type="Proteomes" id="UP000285961">
    <property type="component" value="Unassembled WGS sequence"/>
</dbReference>
<dbReference type="Gene3D" id="3.10.180.10">
    <property type="entry name" value="2,3-Dihydroxybiphenyl 1,2-Dioxygenase, domain 1"/>
    <property type="match status" value="1"/>
</dbReference>
<feature type="domain" description="VOC" evidence="1">
    <location>
        <begin position="5"/>
        <end position="119"/>
    </location>
</feature>
<dbReference type="Pfam" id="PF00903">
    <property type="entry name" value="Glyoxalase"/>
    <property type="match status" value="1"/>
</dbReference>
<name>A0A419EYT4_9BACT</name>
<evidence type="ECO:0000313" key="3">
    <source>
        <dbReference type="Proteomes" id="UP000285961"/>
    </source>
</evidence>
<dbReference type="InterPro" id="IPR051332">
    <property type="entry name" value="Fosfomycin_Res_Enzymes"/>
</dbReference>
<evidence type="ECO:0000313" key="2">
    <source>
        <dbReference type="EMBL" id="RJP70320.1"/>
    </source>
</evidence>
<dbReference type="InterPro" id="IPR004360">
    <property type="entry name" value="Glyas_Fos-R_dOase_dom"/>
</dbReference>
<reference evidence="2 3" key="1">
    <citation type="journal article" date="2017" name="ISME J.">
        <title>Energy and carbon metabolisms in a deep terrestrial subsurface fluid microbial community.</title>
        <authorList>
            <person name="Momper L."/>
            <person name="Jungbluth S.P."/>
            <person name="Lee M.D."/>
            <person name="Amend J.P."/>
        </authorList>
    </citation>
    <scope>NUCLEOTIDE SEQUENCE [LARGE SCALE GENOMIC DNA]</scope>
    <source>
        <strain evidence="2">SURF_17</strain>
    </source>
</reference>
<gene>
    <name evidence="2" type="ORF">C4532_09490</name>
</gene>
<evidence type="ECO:0000259" key="1">
    <source>
        <dbReference type="PROSITE" id="PS51819"/>
    </source>
</evidence>
<protein>
    <submittedName>
        <fullName evidence="2">Glyoxalase</fullName>
    </submittedName>
</protein>
<accession>A0A419EYT4</accession>
<comment type="caution">
    <text evidence="2">The sequence shown here is derived from an EMBL/GenBank/DDBJ whole genome shotgun (WGS) entry which is preliminary data.</text>
</comment>
<dbReference type="InterPro" id="IPR029068">
    <property type="entry name" value="Glyas_Bleomycin-R_OHBP_Dase"/>
</dbReference>
<organism evidence="2 3">
    <name type="scientific">Candidatus Abyssobacteria bacterium SURF_17</name>
    <dbReference type="NCBI Taxonomy" id="2093361"/>
    <lineage>
        <taxon>Bacteria</taxon>
        <taxon>Pseudomonadati</taxon>
        <taxon>Candidatus Hydrogenedentota</taxon>
        <taxon>Candidatus Abyssobacteria</taxon>
    </lineage>
</organism>
<dbReference type="PANTHER" id="PTHR36113:SF1">
    <property type="entry name" value="GLYOXALASE_BLEOMYCIN RESISTANCE PROTEIN_DIOXYGENASE"/>
    <property type="match status" value="1"/>
</dbReference>
<dbReference type="SUPFAM" id="SSF54593">
    <property type="entry name" value="Glyoxalase/Bleomycin resistance protein/Dihydroxybiphenyl dioxygenase"/>
    <property type="match status" value="1"/>
</dbReference>
<dbReference type="AlphaFoldDB" id="A0A419EYT4"/>